<reference evidence="3 4" key="1">
    <citation type="submission" date="2018-09" db="EMBL/GenBank/DDBJ databases">
        <title>Paracoccus onubensis nov. sp. a moderate halophilic bacterium isolated from Gruta de las Maravillas (Aracena, Spain).</title>
        <authorList>
            <person name="Jurado V."/>
            <person name="Gutierrez-Patricio S."/>
            <person name="Gonzalez-Pimentel J.L."/>
            <person name="Laiz L."/>
            <person name="Saiz-Jimenez C."/>
        </authorList>
    </citation>
    <scope>NUCLEOTIDE SEQUENCE [LARGE SCALE GENOMIC DNA]</scope>
    <source>
        <strain evidence="3 4">DSM 19484</strain>
    </source>
</reference>
<evidence type="ECO:0000259" key="2">
    <source>
        <dbReference type="Pfam" id="PF05732"/>
    </source>
</evidence>
<name>A0A418ZP22_9RHOB</name>
<dbReference type="RefSeq" id="WP_119887891.1">
    <property type="nucleotide sequence ID" value="NZ_CP067178.1"/>
</dbReference>
<evidence type="ECO:0000256" key="1">
    <source>
        <dbReference type="SAM" id="MobiDB-lite"/>
    </source>
</evidence>
<dbReference type="Pfam" id="PF05732">
    <property type="entry name" value="RepL"/>
    <property type="match status" value="1"/>
</dbReference>
<dbReference type="InterPro" id="IPR008813">
    <property type="entry name" value="Plasmid_replication_RepL"/>
</dbReference>
<gene>
    <name evidence="3" type="ORF">D3P06_18600</name>
</gene>
<feature type="domain" description="Plasmid replication protein RepL" evidence="2">
    <location>
        <begin position="31"/>
        <end position="139"/>
    </location>
</feature>
<dbReference type="GO" id="GO:0006276">
    <property type="term" value="P:plasmid maintenance"/>
    <property type="evidence" value="ECO:0007669"/>
    <property type="project" value="InterPro"/>
</dbReference>
<evidence type="ECO:0000313" key="3">
    <source>
        <dbReference type="EMBL" id="RJK94505.1"/>
    </source>
</evidence>
<sequence length="191" mass="21906">MGALKLRTPQEREQMRERLAAGRDEAISDEERRRMNRDFVQVYPKGWARMRELLRETKSQAPLLLYTFIAENIDADGGVLVADQETICEAIGVSRTTLWRAIAFLEERNALLRIVVGGSVSAYALDPTEIWKSWDSSKEQAVFMTRTMVRKSAQPEQIKRRMQVMMKERMGEPELPLDDVVDSETGEVRAS</sequence>
<feature type="region of interest" description="Disordered" evidence="1">
    <location>
        <begin position="172"/>
        <end position="191"/>
    </location>
</feature>
<comment type="caution">
    <text evidence="3">The sequence shown here is derived from an EMBL/GenBank/DDBJ whole genome shotgun (WGS) entry which is preliminary data.</text>
</comment>
<dbReference type="OrthoDB" id="582067at2"/>
<protein>
    <submittedName>
        <fullName evidence="3">Helix-turn-helix domain-containing protein</fullName>
    </submittedName>
</protein>
<feature type="compositionally biased region" description="Acidic residues" evidence="1">
    <location>
        <begin position="175"/>
        <end position="185"/>
    </location>
</feature>
<dbReference type="EMBL" id="QZEV01000195">
    <property type="protein sequence ID" value="RJK94505.1"/>
    <property type="molecule type" value="Genomic_DNA"/>
</dbReference>
<keyword evidence="4" id="KW-1185">Reference proteome</keyword>
<proteinExistence type="predicted"/>
<evidence type="ECO:0000313" key="4">
    <source>
        <dbReference type="Proteomes" id="UP000285530"/>
    </source>
</evidence>
<dbReference type="GO" id="GO:0006260">
    <property type="term" value="P:DNA replication"/>
    <property type="evidence" value="ECO:0007669"/>
    <property type="project" value="InterPro"/>
</dbReference>
<dbReference type="AlphaFoldDB" id="A0A418ZP22"/>
<organism evidence="3 4">
    <name type="scientific">Paracoccus aestuarii</name>
    <dbReference type="NCBI Taxonomy" id="453842"/>
    <lineage>
        <taxon>Bacteria</taxon>
        <taxon>Pseudomonadati</taxon>
        <taxon>Pseudomonadota</taxon>
        <taxon>Alphaproteobacteria</taxon>
        <taxon>Rhodobacterales</taxon>
        <taxon>Paracoccaceae</taxon>
        <taxon>Paracoccus</taxon>
    </lineage>
</organism>
<accession>A0A418ZP22</accession>
<dbReference type="Proteomes" id="UP000285530">
    <property type="component" value="Unassembled WGS sequence"/>
</dbReference>